<sequence length="294" mass="30646">MRIRATVAAVSGALALSAFAVPAAQADSHGDVNLNHPSAAERFGASSAKSAFSTAAAAEDAPVVSNVKVNSGKAVVVGTTYAKTFTVSLTASHASGIEDAYIDLWHGTDVEEDIDGFLPPNEEAATCTATSATTSTCKLTITATPGLTEDPVGDLYANALAGTWHVTAGALAKSGDVYWNDYYGTHKVQRASKLTVNASPEPVKKGKTITVTGKLSRANWETLKYAGYTSQSVKLQFRKKDSSTYTTLKTIKSNSTGNLSTTVTASTDGYFRYSFAGTSTTPAVNATGDFVDVQ</sequence>
<evidence type="ECO:0000256" key="1">
    <source>
        <dbReference type="SAM" id="SignalP"/>
    </source>
</evidence>
<comment type="caution">
    <text evidence="2">The sequence shown here is derived from an EMBL/GenBank/DDBJ whole genome shotgun (WGS) entry which is preliminary data.</text>
</comment>
<reference evidence="3" key="1">
    <citation type="journal article" date="2019" name="Int. J. Syst. Evol. Microbiol.">
        <title>The Global Catalogue of Microorganisms (GCM) 10K type strain sequencing project: providing services to taxonomists for standard genome sequencing and annotation.</title>
        <authorList>
            <consortium name="The Broad Institute Genomics Platform"/>
            <consortium name="The Broad Institute Genome Sequencing Center for Infectious Disease"/>
            <person name="Wu L."/>
            <person name="Ma J."/>
        </authorList>
    </citation>
    <scope>NUCLEOTIDE SEQUENCE [LARGE SCALE GENOMIC DNA]</scope>
    <source>
        <strain evidence="3">CGMCC 4.7248</strain>
    </source>
</reference>
<keyword evidence="3" id="KW-1185">Reference proteome</keyword>
<dbReference type="RefSeq" id="WP_381023897.1">
    <property type="nucleotide sequence ID" value="NZ_JBHSNY010000007.1"/>
</dbReference>
<dbReference type="Proteomes" id="UP001596154">
    <property type="component" value="Unassembled WGS sequence"/>
</dbReference>
<organism evidence="2 3">
    <name type="scientific">Streptomyces bullii</name>
    <dbReference type="NCBI Taxonomy" id="349910"/>
    <lineage>
        <taxon>Bacteria</taxon>
        <taxon>Bacillati</taxon>
        <taxon>Actinomycetota</taxon>
        <taxon>Actinomycetes</taxon>
        <taxon>Kitasatosporales</taxon>
        <taxon>Streptomycetaceae</taxon>
        <taxon>Streptomyces</taxon>
    </lineage>
</organism>
<name>A0ABW0UTD0_9ACTN</name>
<dbReference type="EMBL" id="JBHSNY010000007">
    <property type="protein sequence ID" value="MFC5636278.1"/>
    <property type="molecule type" value="Genomic_DNA"/>
</dbReference>
<feature type="signal peptide" evidence="1">
    <location>
        <begin position="1"/>
        <end position="20"/>
    </location>
</feature>
<protein>
    <submittedName>
        <fullName evidence="2">Calcium-binding protein</fullName>
    </submittedName>
</protein>
<evidence type="ECO:0000313" key="3">
    <source>
        <dbReference type="Proteomes" id="UP001596154"/>
    </source>
</evidence>
<proteinExistence type="predicted"/>
<gene>
    <name evidence="2" type="ORF">ACFPZJ_21240</name>
</gene>
<evidence type="ECO:0000313" key="2">
    <source>
        <dbReference type="EMBL" id="MFC5636278.1"/>
    </source>
</evidence>
<keyword evidence="1" id="KW-0732">Signal</keyword>
<accession>A0ABW0UTD0</accession>
<feature type="chain" id="PRO_5046360452" evidence="1">
    <location>
        <begin position="21"/>
        <end position="294"/>
    </location>
</feature>